<organism evidence="1 2">
    <name type="scientific">Toxoplasma gondii CAST</name>
    <dbReference type="NCBI Taxonomy" id="943122"/>
    <lineage>
        <taxon>Eukaryota</taxon>
        <taxon>Sar</taxon>
        <taxon>Alveolata</taxon>
        <taxon>Apicomplexa</taxon>
        <taxon>Conoidasida</taxon>
        <taxon>Coccidia</taxon>
        <taxon>Eucoccidiorida</taxon>
        <taxon>Eimeriorina</taxon>
        <taxon>Sarcocystidae</taxon>
        <taxon>Toxoplasma</taxon>
    </lineage>
</organism>
<reference evidence="1 2" key="1">
    <citation type="submission" date="2017-10" db="EMBL/GenBank/DDBJ databases">
        <authorList>
            <person name="Sibley D."/>
            <person name="Venepally P."/>
            <person name="Karamycheva S."/>
            <person name="Hadjithomas M."/>
            <person name="Khan A."/>
            <person name="Brunk B."/>
            <person name="Roos D."/>
            <person name="Caler E."/>
            <person name="Lorenzi H."/>
        </authorList>
    </citation>
    <scope>NUCLEOTIDE SEQUENCE [LARGE SCALE GENOMIC DNA]</scope>
    <source>
        <strain evidence="1 2">CAST</strain>
    </source>
</reference>
<evidence type="ECO:0000313" key="1">
    <source>
        <dbReference type="EMBL" id="RQX71870.1"/>
    </source>
</evidence>
<gene>
    <name evidence="1" type="ORF">TGCAST_388100</name>
</gene>
<evidence type="ECO:0000313" key="2">
    <source>
        <dbReference type="Proteomes" id="UP000284452"/>
    </source>
</evidence>
<accession>A0A425HZV2</accession>
<dbReference type="EMBL" id="AHIV02000964">
    <property type="protein sequence ID" value="RQX71870.1"/>
    <property type="molecule type" value="Genomic_DNA"/>
</dbReference>
<comment type="caution">
    <text evidence="1">The sequence shown here is derived from an EMBL/GenBank/DDBJ whole genome shotgun (WGS) entry which is preliminary data.</text>
</comment>
<proteinExistence type="predicted"/>
<dbReference type="Proteomes" id="UP000284452">
    <property type="component" value="Unassembled WGS sequence"/>
</dbReference>
<name>A0A425HZV2_TOXGO</name>
<protein>
    <submittedName>
        <fullName evidence="1">Uncharacterized protein</fullName>
    </submittedName>
</protein>
<dbReference type="VEuPathDB" id="ToxoDB:TGCAST_388100"/>
<sequence>MTPQCLRRISHFMAHWLYHSPLSLLAEISHFCSTYAPVVSATGRFPMVLVVNAPIAAAERCDEQGVFTTNVTIERVQKEKNFTACVRPSIQHHQYLLGCLSSKMLNQARRCGGTAESFSPSDSRQN</sequence>
<dbReference type="AlphaFoldDB" id="A0A425HZV2"/>